<name>A0A8S1M9M0_PARPR</name>
<dbReference type="Pfam" id="PF16715">
    <property type="entry name" value="CDPS"/>
    <property type="match status" value="2"/>
</dbReference>
<comment type="caution">
    <text evidence="1">The sequence shown here is derived from an EMBL/GenBank/DDBJ whole genome shotgun (WGS) entry which is preliminary data.</text>
</comment>
<organism evidence="1 2">
    <name type="scientific">Paramecium primaurelia</name>
    <dbReference type="NCBI Taxonomy" id="5886"/>
    <lineage>
        <taxon>Eukaryota</taxon>
        <taxon>Sar</taxon>
        <taxon>Alveolata</taxon>
        <taxon>Ciliophora</taxon>
        <taxon>Intramacronucleata</taxon>
        <taxon>Oligohymenophorea</taxon>
        <taxon>Peniculida</taxon>
        <taxon>Parameciidae</taxon>
        <taxon>Paramecium</taxon>
    </lineage>
</organism>
<dbReference type="InterPro" id="IPR030903">
    <property type="entry name" value="CDPS"/>
</dbReference>
<dbReference type="AlphaFoldDB" id="A0A8S1M9M0"/>
<evidence type="ECO:0000313" key="1">
    <source>
        <dbReference type="EMBL" id="CAD8074493.1"/>
    </source>
</evidence>
<protein>
    <submittedName>
        <fullName evidence="1">Uncharacterized protein</fullName>
    </submittedName>
</protein>
<dbReference type="Proteomes" id="UP000688137">
    <property type="component" value="Unassembled WGS sequence"/>
</dbReference>
<dbReference type="GO" id="GO:0016755">
    <property type="term" value="F:aminoacyltransferase activity"/>
    <property type="evidence" value="ECO:0007669"/>
    <property type="project" value="InterPro"/>
</dbReference>
<sequence length="452" mass="52262">MLGQLNSNETNLQAFTPNTLNIEDLKLYLKEAFIDDHARVAYDKKENIIIAISPANSYFNFERVQILLKWAYNNFSKVTILDFTELWRKTLTSQGIDIQKQNEKVKKQEKAFNKNVKMAIKSVLQEKNPLNDLEMEKIWSDLRKKGANLQSQEKFLISKVEDFYNNQAYLNSVQILQEAANKSSTLNSFFQEFTLSKILNIMNQNQKKLNINFAMDYFIRELPFFLNGKEIFGVESVFVYHKEFSPYYRILNGEFSDLGLGVSNGSGFARITLINEENQQLDSSIKKSAIQEITLENLQLDQNKKKNKNFRINQAIKEHFSILGDAIVTSLMSLAEQGIAFQAKNQQIKIWIEESRAYKNKTYLLIIQLKGLSFQLKTQAQVLLSSFLGTNITFNVKSNREQIKLSLVNKSLANLFSFDEINNIIAGLDDSTNDQFQQEFEHIKDSQIENTY</sequence>
<dbReference type="NCBIfam" id="TIGR04539">
    <property type="entry name" value="tRNA_cyclodipep"/>
    <property type="match status" value="1"/>
</dbReference>
<accession>A0A8S1M9M0</accession>
<keyword evidence="2" id="KW-1185">Reference proteome</keyword>
<evidence type="ECO:0000313" key="2">
    <source>
        <dbReference type="Proteomes" id="UP000688137"/>
    </source>
</evidence>
<reference evidence="1" key="1">
    <citation type="submission" date="2021-01" db="EMBL/GenBank/DDBJ databases">
        <authorList>
            <consortium name="Genoscope - CEA"/>
            <person name="William W."/>
        </authorList>
    </citation>
    <scope>NUCLEOTIDE SEQUENCE</scope>
</reference>
<gene>
    <name evidence="1" type="ORF">PPRIM_AZ9-3.1.T0530001</name>
</gene>
<proteinExistence type="predicted"/>
<dbReference type="EMBL" id="CAJJDM010000053">
    <property type="protein sequence ID" value="CAD8074493.1"/>
    <property type="molecule type" value="Genomic_DNA"/>
</dbReference>